<protein>
    <recommendedName>
        <fullName evidence="5">Glycoside hydrolase family 31 TIM barrel domain-containing protein</fullName>
    </recommendedName>
</protein>
<dbReference type="InterPro" id="IPR050985">
    <property type="entry name" value="Alpha-glycosidase_related"/>
</dbReference>
<dbReference type="GO" id="GO:0005975">
    <property type="term" value="P:carbohydrate metabolic process"/>
    <property type="evidence" value="ECO:0007669"/>
    <property type="project" value="InterPro"/>
</dbReference>
<reference evidence="6" key="2">
    <citation type="submission" date="2020-11" db="EMBL/GenBank/DDBJ databases">
        <authorList>
            <person name="McCartney M.A."/>
            <person name="Auch B."/>
            <person name="Kono T."/>
            <person name="Mallez S."/>
            <person name="Becker A."/>
            <person name="Gohl D.M."/>
            <person name="Silverstein K.A.T."/>
            <person name="Koren S."/>
            <person name="Bechman K.B."/>
            <person name="Herman A."/>
            <person name="Abrahante J.E."/>
            <person name="Garbe J."/>
        </authorList>
    </citation>
    <scope>NUCLEOTIDE SEQUENCE</scope>
    <source>
        <strain evidence="6">Duluth1</strain>
        <tissue evidence="6">Whole animal</tissue>
    </source>
</reference>
<evidence type="ECO:0000256" key="3">
    <source>
        <dbReference type="ARBA" id="ARBA00023295"/>
    </source>
</evidence>
<evidence type="ECO:0000259" key="5">
    <source>
        <dbReference type="Pfam" id="PF01055"/>
    </source>
</evidence>
<evidence type="ECO:0000313" key="6">
    <source>
        <dbReference type="EMBL" id="KAH3817930.1"/>
    </source>
</evidence>
<name>A0A9D4GIW4_DREPO</name>
<dbReference type="AlphaFoldDB" id="A0A9D4GIW4"/>
<organism evidence="6 7">
    <name type="scientific">Dreissena polymorpha</name>
    <name type="common">Zebra mussel</name>
    <name type="synonym">Mytilus polymorpha</name>
    <dbReference type="NCBI Taxonomy" id="45954"/>
    <lineage>
        <taxon>Eukaryota</taxon>
        <taxon>Metazoa</taxon>
        <taxon>Spiralia</taxon>
        <taxon>Lophotrochozoa</taxon>
        <taxon>Mollusca</taxon>
        <taxon>Bivalvia</taxon>
        <taxon>Autobranchia</taxon>
        <taxon>Heteroconchia</taxon>
        <taxon>Euheterodonta</taxon>
        <taxon>Imparidentia</taxon>
        <taxon>Neoheterodontei</taxon>
        <taxon>Myida</taxon>
        <taxon>Dreissenoidea</taxon>
        <taxon>Dreissenidae</taxon>
        <taxon>Dreissena</taxon>
    </lineage>
</organism>
<dbReference type="GO" id="GO:0004553">
    <property type="term" value="F:hydrolase activity, hydrolyzing O-glycosyl compounds"/>
    <property type="evidence" value="ECO:0007669"/>
    <property type="project" value="InterPro"/>
</dbReference>
<dbReference type="PANTHER" id="PTHR43053:SF4">
    <property type="entry name" value="MYOGENESIS-REGULATING GLYCOSIDASE"/>
    <property type="match status" value="1"/>
</dbReference>
<dbReference type="Pfam" id="PF01055">
    <property type="entry name" value="Glyco_hydro_31_2nd"/>
    <property type="match status" value="1"/>
</dbReference>
<comment type="caution">
    <text evidence="6">The sequence shown here is derived from an EMBL/GenBank/DDBJ whole genome shotgun (WGS) entry which is preliminary data.</text>
</comment>
<evidence type="ECO:0000256" key="2">
    <source>
        <dbReference type="ARBA" id="ARBA00022801"/>
    </source>
</evidence>
<reference evidence="6" key="1">
    <citation type="journal article" date="2019" name="bioRxiv">
        <title>The Genome of the Zebra Mussel, Dreissena polymorpha: A Resource for Invasive Species Research.</title>
        <authorList>
            <person name="McCartney M.A."/>
            <person name="Auch B."/>
            <person name="Kono T."/>
            <person name="Mallez S."/>
            <person name="Zhang Y."/>
            <person name="Obille A."/>
            <person name="Becker A."/>
            <person name="Abrahante J.E."/>
            <person name="Garbe J."/>
            <person name="Badalamenti J.P."/>
            <person name="Herman A."/>
            <person name="Mangelson H."/>
            <person name="Liachko I."/>
            <person name="Sullivan S."/>
            <person name="Sone E.D."/>
            <person name="Koren S."/>
            <person name="Silverstein K.A.T."/>
            <person name="Beckman K.B."/>
            <person name="Gohl D.M."/>
        </authorList>
    </citation>
    <scope>NUCLEOTIDE SEQUENCE</scope>
    <source>
        <strain evidence="6">Duluth1</strain>
        <tissue evidence="6">Whole animal</tissue>
    </source>
</reference>
<gene>
    <name evidence="6" type="ORF">DPMN_119515</name>
</gene>
<dbReference type="SUPFAM" id="SSF51445">
    <property type="entry name" value="(Trans)glycosidases"/>
    <property type="match status" value="1"/>
</dbReference>
<accession>A0A9D4GIW4</accession>
<dbReference type="EMBL" id="JAIWYP010000005">
    <property type="protein sequence ID" value="KAH3817930.1"/>
    <property type="molecule type" value="Genomic_DNA"/>
</dbReference>
<keyword evidence="7" id="KW-1185">Reference proteome</keyword>
<keyword evidence="2 4" id="KW-0378">Hydrolase</keyword>
<dbReference type="Proteomes" id="UP000828390">
    <property type="component" value="Unassembled WGS sequence"/>
</dbReference>
<proteinExistence type="inferred from homology"/>
<feature type="domain" description="Glycoside hydrolase family 31 TIM barrel" evidence="5">
    <location>
        <begin position="1"/>
        <end position="108"/>
    </location>
</feature>
<dbReference type="InterPro" id="IPR000322">
    <property type="entry name" value="Glyco_hydro_31_TIM"/>
</dbReference>
<keyword evidence="3 4" id="KW-0326">Glycosidase</keyword>
<comment type="similarity">
    <text evidence="1 4">Belongs to the glycosyl hydrolase 31 family.</text>
</comment>
<dbReference type="InterPro" id="IPR017853">
    <property type="entry name" value="GH"/>
</dbReference>
<dbReference type="PANTHER" id="PTHR43053">
    <property type="entry name" value="GLYCOSIDASE FAMILY 31"/>
    <property type="match status" value="1"/>
</dbReference>
<evidence type="ECO:0000256" key="4">
    <source>
        <dbReference type="RuleBase" id="RU361185"/>
    </source>
</evidence>
<evidence type="ECO:0000313" key="7">
    <source>
        <dbReference type="Proteomes" id="UP000828390"/>
    </source>
</evidence>
<evidence type="ECO:0000256" key="1">
    <source>
        <dbReference type="ARBA" id="ARBA00007806"/>
    </source>
</evidence>
<sequence length="159" mass="18267">MVRDLQDLGFRLTVWVHPFFNADANSFYESAINSMLVRHYDSPAPAITPWWDGLMTGLLDVSNQSAAQWYLGKLRNLMNKYNISSFKFDASETSWMPHIYSMANMTKNHADAYPTKWVQLAAEPTRPFTKRFESVTELSVTLSAFDLWTKIQTGVTTTR</sequence>
<dbReference type="Gene3D" id="3.20.20.80">
    <property type="entry name" value="Glycosidases"/>
    <property type="match status" value="1"/>
</dbReference>